<dbReference type="Proteomes" id="UP000247345">
    <property type="component" value="Unassembled WGS sequence"/>
</dbReference>
<keyword evidence="1" id="KW-0472">Membrane</keyword>
<comment type="caution">
    <text evidence="2">The sequence shown here is derived from an EMBL/GenBank/DDBJ whole genome shotgun (WGS) entry which is preliminary data.</text>
</comment>
<dbReference type="AlphaFoldDB" id="A0A2P6C9M9"/>
<feature type="transmembrane region" description="Helical" evidence="1">
    <location>
        <begin position="6"/>
        <end position="28"/>
    </location>
</feature>
<proteinExistence type="predicted"/>
<keyword evidence="3" id="KW-1185">Reference proteome</keyword>
<organism evidence="2 3">
    <name type="scientific">Polaribacter butkevichii</name>
    <dbReference type="NCBI Taxonomy" id="218490"/>
    <lineage>
        <taxon>Bacteria</taxon>
        <taxon>Pseudomonadati</taxon>
        <taxon>Bacteroidota</taxon>
        <taxon>Flavobacteriia</taxon>
        <taxon>Flavobacteriales</taxon>
        <taxon>Flavobacteriaceae</taxon>
    </lineage>
</organism>
<name>A0A2P6C9M9_9FLAO</name>
<sequence length="329" mass="38826">MVNNIGMYKFIFYSILIGILFLLVGCGVSNMKAKKGFVAYLKEHHHNKYEILTFKRNFNAANMNPNLFWVELALKENRNIVINFEWNAKDNALYVPFHYTEDRSIEALTHYQKQEIVLREALYQALDKDVFNMDVNVFNHTISIGLESEPTFKEFQYFSDKISAILEDYPKTWTREAHIEFKIKEEAKGFYELIVKPNTFNDSNESYRYKQHAIVANNYGSIKAVHINHIVEQEFSKPNSPVYLSNIWVNQKDLNSFYIAFEKHEPLKRPETNKNLTEGVGMYVVKMSYPNLVKETLTYYDYKTTSRDGIFLYLIDQLPEDYQFLIEHS</sequence>
<evidence type="ECO:0000313" key="3">
    <source>
        <dbReference type="Proteomes" id="UP000247345"/>
    </source>
</evidence>
<keyword evidence="1" id="KW-1133">Transmembrane helix</keyword>
<keyword evidence="1" id="KW-0812">Transmembrane</keyword>
<dbReference type="EMBL" id="MSCK01000002">
    <property type="protein sequence ID" value="PQJ69636.1"/>
    <property type="molecule type" value="Genomic_DNA"/>
</dbReference>
<reference evidence="2 3" key="1">
    <citation type="submission" date="2016-12" db="EMBL/GenBank/DDBJ databases">
        <title>Trade-off between light-utilization and light-protection in marine flavobacteria.</title>
        <authorList>
            <person name="Kumagai Y."/>
            <person name="Yoshizawa S."/>
            <person name="Kogure K."/>
            <person name="Iwasaki W."/>
        </authorList>
    </citation>
    <scope>NUCLEOTIDE SEQUENCE [LARGE SCALE GENOMIC DNA]</scope>
    <source>
        <strain evidence="2 3">KCTC 12100</strain>
    </source>
</reference>
<accession>A0A2P6C9M9</accession>
<gene>
    <name evidence="2" type="ORF">BTO14_16725</name>
</gene>
<evidence type="ECO:0000256" key="1">
    <source>
        <dbReference type="SAM" id="Phobius"/>
    </source>
</evidence>
<protein>
    <submittedName>
        <fullName evidence="2">Uncharacterized protein</fullName>
    </submittedName>
</protein>
<evidence type="ECO:0000313" key="2">
    <source>
        <dbReference type="EMBL" id="PQJ69636.1"/>
    </source>
</evidence>